<evidence type="ECO:0008006" key="3">
    <source>
        <dbReference type="Google" id="ProtNLM"/>
    </source>
</evidence>
<organism evidence="1 2">
    <name type="scientific">Neonectria punicea</name>
    <dbReference type="NCBI Taxonomy" id="979145"/>
    <lineage>
        <taxon>Eukaryota</taxon>
        <taxon>Fungi</taxon>
        <taxon>Dikarya</taxon>
        <taxon>Ascomycota</taxon>
        <taxon>Pezizomycotina</taxon>
        <taxon>Sordariomycetes</taxon>
        <taxon>Hypocreomycetidae</taxon>
        <taxon>Hypocreales</taxon>
        <taxon>Nectriaceae</taxon>
        <taxon>Neonectria</taxon>
    </lineage>
</organism>
<comment type="caution">
    <text evidence="1">The sequence shown here is derived from an EMBL/GenBank/DDBJ whole genome shotgun (WGS) entry which is preliminary data.</text>
</comment>
<gene>
    <name evidence="1" type="ORF">QQX98_001747</name>
</gene>
<reference evidence="1 2" key="1">
    <citation type="journal article" date="2025" name="Microbiol. Resour. Announc.">
        <title>Draft genome sequences for Neonectria magnoliae and Neonectria punicea, canker pathogens of Liriodendron tulipifera and Acer saccharum in West Virginia.</title>
        <authorList>
            <person name="Petronek H.M."/>
            <person name="Kasson M.T."/>
            <person name="Metheny A.M."/>
            <person name="Stauder C.M."/>
            <person name="Lovett B."/>
            <person name="Lynch S.C."/>
            <person name="Garnas J.R."/>
            <person name="Kasson L.R."/>
            <person name="Stajich J.E."/>
        </authorList>
    </citation>
    <scope>NUCLEOTIDE SEQUENCE [LARGE SCALE GENOMIC DNA]</scope>
    <source>
        <strain evidence="1 2">NRRL 64653</strain>
    </source>
</reference>
<dbReference type="EMBL" id="JAZAVJ010000017">
    <property type="protein sequence ID" value="KAK7422224.1"/>
    <property type="molecule type" value="Genomic_DNA"/>
</dbReference>
<sequence>MSKTPWMGTELVALLISQLPNVEDLNFLASCIWDWSSVQNPNYQTLEASSLSLKSITTDFVHGPIMLSVSSNLQTLNLHKYRPETAAATPPLPALKTLRLTRCNLGQRELEILLDSCTGGLHTVAFESLEDSAVVFSGYDVKWVLSSEVVTHLRKHKKTLRSLYLDFRSRDAKGTFELVQGHQGQNEQPMVDLTDFKALDNILLSTDMIYRPEEEEPYDSMSLVHHLPESITSLSIASHSKTDEMRIRSGLAGLADLKRGQPSRFPDLQLVCSDSANKFDGLGGLFRAVGVDFRQEEWPVRSYLYLHGSIFFSDNQYAHNDYPY</sequence>
<keyword evidence="2" id="KW-1185">Reference proteome</keyword>
<dbReference type="InterPro" id="IPR032675">
    <property type="entry name" value="LRR_dom_sf"/>
</dbReference>
<evidence type="ECO:0000313" key="2">
    <source>
        <dbReference type="Proteomes" id="UP001498476"/>
    </source>
</evidence>
<protein>
    <recommendedName>
        <fullName evidence="3">F-box domain-containing protein</fullName>
    </recommendedName>
</protein>
<dbReference type="Proteomes" id="UP001498476">
    <property type="component" value="Unassembled WGS sequence"/>
</dbReference>
<proteinExistence type="predicted"/>
<accession>A0ABR1HN11</accession>
<dbReference type="Gene3D" id="3.80.10.10">
    <property type="entry name" value="Ribonuclease Inhibitor"/>
    <property type="match status" value="1"/>
</dbReference>
<evidence type="ECO:0000313" key="1">
    <source>
        <dbReference type="EMBL" id="KAK7422224.1"/>
    </source>
</evidence>
<name>A0ABR1HN11_9HYPO</name>
<dbReference type="SUPFAM" id="SSF52047">
    <property type="entry name" value="RNI-like"/>
    <property type="match status" value="1"/>
</dbReference>